<evidence type="ECO:0000313" key="1">
    <source>
        <dbReference type="EMBL" id="KIF54428.1"/>
    </source>
</evidence>
<sequence>MNIALRDKIIQVCKKKIEQKGDNVGVSFYAFFANKNDNPELLMEAATWWIQTHQLDHFEKATKIIQLVESEM</sequence>
<gene>
    <name evidence="1" type="ORF">H735_03300</name>
</gene>
<dbReference type="AlphaFoldDB" id="A0A0C1VWD4"/>
<dbReference type="Proteomes" id="UP000031586">
    <property type="component" value="Unassembled WGS sequence"/>
</dbReference>
<name>A0A0C1VWD4_9VIBR</name>
<proteinExistence type="predicted"/>
<reference evidence="1 2" key="1">
    <citation type="submission" date="2014-07" db="EMBL/GenBank/DDBJ databases">
        <title>Unique and conserved regions in Vibrio harveyi and related species in comparison with the shrimp pathogen Vibrio harveyi CAIM 1792.</title>
        <authorList>
            <person name="Espinoza-Valles I."/>
            <person name="Vora G."/>
            <person name="Leekitcharoenphon P."/>
            <person name="Ussery D."/>
            <person name="Hoj L."/>
            <person name="Gomez-Gil B."/>
        </authorList>
    </citation>
    <scope>NUCLEOTIDE SEQUENCE [LARGE SCALE GENOMIC DNA]</scope>
    <source>
        <strain evidence="2">CAIM 1854 / LMG 25443</strain>
    </source>
</reference>
<dbReference type="RefSeq" id="WP_005446898.1">
    <property type="nucleotide sequence ID" value="NZ_BAOH01000086.1"/>
</dbReference>
<dbReference type="InterPro" id="IPR045448">
    <property type="entry name" value="DUF6500"/>
</dbReference>
<evidence type="ECO:0000313" key="2">
    <source>
        <dbReference type="Proteomes" id="UP000031586"/>
    </source>
</evidence>
<dbReference type="Pfam" id="PF20110">
    <property type="entry name" value="DUF6500"/>
    <property type="match status" value="1"/>
</dbReference>
<organism evidence="1 2">
    <name type="scientific">Vibrio owensii CAIM 1854 = LMG 25443</name>
    <dbReference type="NCBI Taxonomy" id="1229493"/>
    <lineage>
        <taxon>Bacteria</taxon>
        <taxon>Pseudomonadati</taxon>
        <taxon>Pseudomonadota</taxon>
        <taxon>Gammaproteobacteria</taxon>
        <taxon>Vibrionales</taxon>
        <taxon>Vibrionaceae</taxon>
        <taxon>Vibrio</taxon>
    </lineage>
</organism>
<comment type="caution">
    <text evidence="1">The sequence shown here is derived from an EMBL/GenBank/DDBJ whole genome shotgun (WGS) entry which is preliminary data.</text>
</comment>
<dbReference type="EMBL" id="JPRD01000007">
    <property type="protein sequence ID" value="KIF54428.1"/>
    <property type="molecule type" value="Genomic_DNA"/>
</dbReference>
<dbReference type="PATRIC" id="fig|1229493.5.peg.5373"/>
<protein>
    <recommendedName>
        <fullName evidence="3">Msl2237 protein</fullName>
    </recommendedName>
</protein>
<dbReference type="GeneID" id="48231947"/>
<evidence type="ECO:0008006" key="3">
    <source>
        <dbReference type="Google" id="ProtNLM"/>
    </source>
</evidence>
<accession>A0A0C1VWD4</accession>